<comment type="caution">
    <text evidence="5">The sequence shown here is derived from an EMBL/GenBank/DDBJ whole genome shotgun (WGS) entry which is preliminary data.</text>
</comment>
<protein>
    <recommendedName>
        <fullName evidence="4">DOMON domain-containing protein</fullName>
    </recommendedName>
</protein>
<evidence type="ECO:0000313" key="5">
    <source>
        <dbReference type="EMBL" id="CAL8068056.1"/>
    </source>
</evidence>
<evidence type="ECO:0000313" key="6">
    <source>
        <dbReference type="Proteomes" id="UP001642540"/>
    </source>
</evidence>
<organism evidence="5 6">
    <name type="scientific">Orchesella dallaii</name>
    <dbReference type="NCBI Taxonomy" id="48710"/>
    <lineage>
        <taxon>Eukaryota</taxon>
        <taxon>Metazoa</taxon>
        <taxon>Ecdysozoa</taxon>
        <taxon>Arthropoda</taxon>
        <taxon>Hexapoda</taxon>
        <taxon>Collembola</taxon>
        <taxon>Entomobryomorpha</taxon>
        <taxon>Entomobryoidea</taxon>
        <taxon>Orchesellidae</taxon>
        <taxon>Orchesellinae</taxon>
        <taxon>Orchesella</taxon>
    </lineage>
</organism>
<dbReference type="InterPro" id="IPR000945">
    <property type="entry name" value="DBH-like"/>
</dbReference>
<dbReference type="InterPro" id="IPR024548">
    <property type="entry name" value="Cu2_monoox_C"/>
</dbReference>
<keyword evidence="6" id="KW-1185">Reference proteome</keyword>
<dbReference type="InterPro" id="IPR000323">
    <property type="entry name" value="Cu2_ascorb_mOase_N"/>
</dbReference>
<dbReference type="InterPro" id="IPR014784">
    <property type="entry name" value="Cu2_ascorb_mOase-like_C"/>
</dbReference>
<dbReference type="InterPro" id="IPR036939">
    <property type="entry name" value="Cu2_ascorb_mOase_N_sf"/>
</dbReference>
<dbReference type="EMBL" id="CAXLJM020000001">
    <property type="protein sequence ID" value="CAL8068056.1"/>
    <property type="molecule type" value="Genomic_DNA"/>
</dbReference>
<feature type="domain" description="DOMON" evidence="4">
    <location>
        <begin position="51"/>
        <end position="172"/>
    </location>
</feature>
<comment type="similarity">
    <text evidence="1">Belongs to the copper type II ascorbate-dependent monooxygenase family.</text>
</comment>
<dbReference type="Proteomes" id="UP001642540">
    <property type="component" value="Unassembled WGS sequence"/>
</dbReference>
<dbReference type="Pfam" id="PF03351">
    <property type="entry name" value="DOMON"/>
    <property type="match status" value="1"/>
</dbReference>
<dbReference type="Pfam" id="PF01082">
    <property type="entry name" value="Cu2_monooxygen"/>
    <property type="match status" value="1"/>
</dbReference>
<sequence length="684" mass="77060">MAGQIYSTGFHPFLVIFHFGIYFQGITAVNLNPLRISNQNQNPYRHSLNLDNLNGRYRMDRLVDWKEKRVIFNVTVETTGFICFGLSKTGEVEGADIIIGGVHENGEVYFTDRHETGRGPPQLDPSQDWTLHNAWERRGITFLSFSRPFDTCDEEHDIPITNDYLAVIWAFGETDDANIQPKEENSGKYDVYLLDPDLAPDSLQDSFSPGPPNPNDFLNVFQITTSVEMTGEDTKYWCSFHKAPTSNKQHIIGYNTVFPSDFDRRHVHHLLLFRCRVPGRLLPDAFFADAVNRGGNSCLTGSGIGGSGIEVASCGELIHAWGYGGRAIFFPDHVGIPMSETGTEYFMFQTHFDNPDLLTNVNVTVSLEVFYGNKIRENEAGVALIGQVVPGSVSLLLPPNSQEHIIMGHCAAGCTSEWIPPEGISIFATFLHTHTSGRGVRFQHFRGDKELPWILSDDNFNFNYQPARLLREERRVLSGDQLIQRCVYDTTNKNGSAVVGGHSTRHEMCMAFAYFYTRIPGFSACTSELRTREYTELVGIQNTTFDTGRRETVITQPIQYSGLSVSNYATNYIDWDGNNGRMRKELQNQQILQPHAGFCINAVRGATSTQANAVNVRVSRFRDDIPPFTPAPRCVKEMRRGSEASWSTRKNGRNMLLKSYRSFGSRRRDKESGASGGWTTKLRW</sequence>
<proteinExistence type="inferred from homology"/>
<dbReference type="PANTHER" id="PTHR10157:SF23">
    <property type="entry name" value="MOXD1 HOMOLOG 1"/>
    <property type="match status" value="1"/>
</dbReference>
<dbReference type="CDD" id="cd09631">
    <property type="entry name" value="DOMON_DOH"/>
    <property type="match status" value="1"/>
</dbReference>
<dbReference type="SUPFAM" id="SSF49742">
    <property type="entry name" value="PHM/PNGase F"/>
    <property type="match status" value="2"/>
</dbReference>
<reference evidence="5 6" key="1">
    <citation type="submission" date="2024-08" db="EMBL/GenBank/DDBJ databases">
        <authorList>
            <person name="Cucini C."/>
            <person name="Frati F."/>
        </authorList>
    </citation>
    <scope>NUCLEOTIDE SEQUENCE [LARGE SCALE GENOMIC DNA]</scope>
</reference>
<dbReference type="Pfam" id="PF03712">
    <property type="entry name" value="Cu2_monoox_C"/>
    <property type="match status" value="1"/>
</dbReference>
<evidence type="ECO:0000256" key="1">
    <source>
        <dbReference type="ARBA" id="ARBA00010676"/>
    </source>
</evidence>
<dbReference type="PANTHER" id="PTHR10157">
    <property type="entry name" value="DOPAMINE BETA HYDROXYLASE RELATED"/>
    <property type="match status" value="1"/>
</dbReference>
<dbReference type="InterPro" id="IPR005018">
    <property type="entry name" value="DOMON_domain"/>
</dbReference>
<gene>
    <name evidence="5" type="ORF">ODALV1_LOCUS89</name>
</gene>
<evidence type="ECO:0000259" key="4">
    <source>
        <dbReference type="PROSITE" id="PS50836"/>
    </source>
</evidence>
<dbReference type="PROSITE" id="PS50836">
    <property type="entry name" value="DOMON"/>
    <property type="match status" value="1"/>
</dbReference>
<evidence type="ECO:0000256" key="2">
    <source>
        <dbReference type="ARBA" id="ARBA00023157"/>
    </source>
</evidence>
<name>A0ABP1PIA9_9HEXA</name>
<dbReference type="Gene3D" id="2.60.120.310">
    <property type="entry name" value="Copper type II, ascorbate-dependent monooxygenase, N-terminal domain"/>
    <property type="match status" value="1"/>
</dbReference>
<dbReference type="SMART" id="SM00664">
    <property type="entry name" value="DoH"/>
    <property type="match status" value="1"/>
</dbReference>
<dbReference type="InterPro" id="IPR008977">
    <property type="entry name" value="PHM/PNGase_F_dom_sf"/>
</dbReference>
<evidence type="ECO:0000256" key="3">
    <source>
        <dbReference type="ARBA" id="ARBA00023180"/>
    </source>
</evidence>
<accession>A0ABP1PIA9</accession>
<keyword evidence="3" id="KW-0325">Glycoprotein</keyword>
<keyword evidence="2" id="KW-1015">Disulfide bond</keyword>
<dbReference type="Gene3D" id="2.60.120.230">
    <property type="match status" value="1"/>
</dbReference>
<dbReference type="InterPro" id="IPR045266">
    <property type="entry name" value="DOH_DOMON"/>
</dbReference>